<protein>
    <submittedName>
        <fullName evidence="8">Transcription factor TFIIS</fullName>
    </submittedName>
</protein>
<dbReference type="Proteomes" id="UP000009375">
    <property type="component" value="Unassembled WGS sequence"/>
</dbReference>
<evidence type="ECO:0000259" key="7">
    <source>
        <dbReference type="PROSITE" id="PS51133"/>
    </source>
</evidence>
<keyword evidence="3 4" id="KW-0862">Zinc</keyword>
<dbReference type="PIRSF" id="PIRSF005586">
    <property type="entry name" value="RNApol_RpoM"/>
    <property type="match status" value="1"/>
</dbReference>
<dbReference type="PANTHER" id="PTHR11239">
    <property type="entry name" value="DNA-DIRECTED RNA POLYMERASE"/>
    <property type="match status" value="1"/>
</dbReference>
<evidence type="ECO:0000256" key="2">
    <source>
        <dbReference type="ARBA" id="ARBA00022771"/>
    </source>
</evidence>
<keyword evidence="1 4" id="KW-0479">Metal-binding</keyword>
<organism evidence="8 9">
    <name type="scientific">Candidatus Parvarchaeum acidiphilum ARMAN-4</name>
    <dbReference type="NCBI Taxonomy" id="662760"/>
    <lineage>
        <taxon>Archaea</taxon>
        <taxon>Candidatus Parvarchaeota</taxon>
        <taxon>Candidatus Parvarchaeum</taxon>
    </lineage>
</organism>
<dbReference type="GO" id="GO:0008270">
    <property type="term" value="F:zinc ion binding"/>
    <property type="evidence" value="ECO:0007669"/>
    <property type="project" value="UniProtKB-KW"/>
</dbReference>
<dbReference type="PANTHER" id="PTHR11239:SF12">
    <property type="entry name" value="DNA-DIRECTED RNA POLYMERASE III SUBUNIT RPC10"/>
    <property type="match status" value="1"/>
</dbReference>
<evidence type="ECO:0000313" key="8">
    <source>
        <dbReference type="EMBL" id="EEZ93161.1"/>
    </source>
</evidence>
<dbReference type="AlphaFoldDB" id="D2EEV0"/>
<evidence type="ECO:0000313" key="9">
    <source>
        <dbReference type="Proteomes" id="UP000009375"/>
    </source>
</evidence>
<dbReference type="PROSITE" id="PS51133">
    <property type="entry name" value="ZF_TFIIS_2"/>
    <property type="match status" value="1"/>
</dbReference>
<evidence type="ECO:0000256" key="3">
    <source>
        <dbReference type="ARBA" id="ARBA00022833"/>
    </source>
</evidence>
<evidence type="ECO:0000256" key="1">
    <source>
        <dbReference type="ARBA" id="ARBA00022723"/>
    </source>
</evidence>
<feature type="region of interest" description="Disordered" evidence="6">
    <location>
        <begin position="17"/>
        <end position="37"/>
    </location>
</feature>
<reference evidence="8 9" key="1">
    <citation type="journal article" date="2010" name="Proc. Natl. Acad. Sci. U.S.A.">
        <title>Enigmatic, ultrasmall, uncultivated Archaea.</title>
        <authorList>
            <person name="Baker B.J."/>
            <person name="Comolli L.R."/>
            <person name="Dick G.J."/>
            <person name="Hauser L.J."/>
            <person name="Hyatt D."/>
            <person name="Dill B.D."/>
            <person name="Land M.L."/>
            <person name="Verberkmoes N.C."/>
            <person name="Hettich R.L."/>
            <person name="Banfield J.F."/>
        </authorList>
    </citation>
    <scope>NUCLEOTIDE SEQUENCE [LARGE SCALE GENOMIC DNA]</scope>
</reference>
<sequence>MNEEDLELKGKNKKLKKKMVEEAPSEEENMAQMEFESDTECPKCGQKKIISWTEQTRSSDEPPTRFYKCVNCSYTWREYS</sequence>
<accession>D2EEV0</accession>
<dbReference type="InterPro" id="IPR001222">
    <property type="entry name" value="Znf_TFIIS"/>
</dbReference>
<dbReference type="GO" id="GO:0003676">
    <property type="term" value="F:nucleic acid binding"/>
    <property type="evidence" value="ECO:0007669"/>
    <property type="project" value="InterPro"/>
</dbReference>
<feature type="binding site" evidence="4">
    <location>
        <position position="69"/>
    </location>
    <ligand>
        <name>Zn(2+)</name>
        <dbReference type="ChEBI" id="CHEBI:29105"/>
        <label>2</label>
    </ligand>
</feature>
<evidence type="ECO:0000256" key="4">
    <source>
        <dbReference type="PIRSR" id="PIRSR005586-1"/>
    </source>
</evidence>
<feature type="binding site" evidence="4">
    <location>
        <position position="72"/>
    </location>
    <ligand>
        <name>Zn(2+)</name>
        <dbReference type="ChEBI" id="CHEBI:29105"/>
        <label>2</label>
    </ligand>
</feature>
<proteinExistence type="predicted"/>
<dbReference type="Gene3D" id="2.20.25.10">
    <property type="match status" value="1"/>
</dbReference>
<feature type="binding site" evidence="4">
    <location>
        <position position="41"/>
    </location>
    <ligand>
        <name>Zn(2+)</name>
        <dbReference type="ChEBI" id="CHEBI:29105"/>
        <label>2</label>
    </ligand>
</feature>
<dbReference type="GO" id="GO:0006351">
    <property type="term" value="P:DNA-templated transcription"/>
    <property type="evidence" value="ECO:0007669"/>
    <property type="project" value="InterPro"/>
</dbReference>
<evidence type="ECO:0000256" key="5">
    <source>
        <dbReference type="PROSITE-ProRule" id="PRU00472"/>
    </source>
</evidence>
<dbReference type="InterPro" id="IPR012164">
    <property type="entry name" value="Rpa12/Rpb9/Rpc10/TFS"/>
</dbReference>
<dbReference type="GO" id="GO:0003899">
    <property type="term" value="F:DNA-directed RNA polymerase activity"/>
    <property type="evidence" value="ECO:0007669"/>
    <property type="project" value="InterPro"/>
</dbReference>
<feature type="compositionally biased region" description="Acidic residues" evidence="6">
    <location>
        <begin position="23"/>
        <end position="37"/>
    </location>
</feature>
<feature type="binding site" evidence="4">
    <location>
        <position position="44"/>
    </location>
    <ligand>
        <name>Zn(2+)</name>
        <dbReference type="ChEBI" id="CHEBI:29105"/>
        <label>2</label>
    </ligand>
</feature>
<dbReference type="SUPFAM" id="SSF57783">
    <property type="entry name" value="Zinc beta-ribbon"/>
    <property type="match status" value="1"/>
</dbReference>
<name>D2EEV0_PARA4</name>
<dbReference type="Pfam" id="PF01096">
    <property type="entry name" value="Zn_ribbon_TFIIS"/>
    <property type="match status" value="1"/>
</dbReference>
<dbReference type="EMBL" id="GG730041">
    <property type="protein sequence ID" value="EEZ93161.1"/>
    <property type="molecule type" value="Genomic_DNA"/>
</dbReference>
<feature type="domain" description="TFIIS-type" evidence="7">
    <location>
        <begin position="37"/>
        <end position="77"/>
    </location>
</feature>
<gene>
    <name evidence="8" type="ORF">BJBARM4_0253</name>
</gene>
<dbReference type="SMART" id="SM00440">
    <property type="entry name" value="ZnF_C2C2"/>
    <property type="match status" value="1"/>
</dbReference>
<keyword evidence="2 5" id="KW-0863">Zinc-finger</keyword>
<evidence type="ECO:0000256" key="6">
    <source>
        <dbReference type="SAM" id="MobiDB-lite"/>
    </source>
</evidence>